<comment type="subcellular location">
    <subcellularLocation>
        <location evidence="7">Membrane</location>
        <topology evidence="7">Single-pass type II membrane protein</topology>
    </subcellularLocation>
</comment>
<dbReference type="InterPro" id="IPR019757">
    <property type="entry name" value="Pept_S26A_signal_pept_1_Lys-AS"/>
</dbReference>
<dbReference type="PROSITE" id="PS00761">
    <property type="entry name" value="SPASE_I_3"/>
    <property type="match status" value="1"/>
</dbReference>
<keyword evidence="7" id="KW-0645">Protease</keyword>
<dbReference type="Gene3D" id="2.10.109.10">
    <property type="entry name" value="Umud Fragment, subunit A"/>
    <property type="match status" value="1"/>
</dbReference>
<evidence type="ECO:0000256" key="3">
    <source>
        <dbReference type="ARBA" id="ARBA00013208"/>
    </source>
</evidence>
<dbReference type="AlphaFoldDB" id="A0A1F4ZWV6"/>
<dbReference type="NCBIfam" id="TIGR02227">
    <property type="entry name" value="sigpep_I_bact"/>
    <property type="match status" value="1"/>
</dbReference>
<evidence type="ECO:0000259" key="8">
    <source>
        <dbReference type="Pfam" id="PF10502"/>
    </source>
</evidence>
<keyword evidence="7" id="KW-0472">Membrane</keyword>
<dbReference type="SUPFAM" id="SSF48452">
    <property type="entry name" value="TPR-like"/>
    <property type="match status" value="1"/>
</dbReference>
<dbReference type="InterPro" id="IPR019533">
    <property type="entry name" value="Peptidase_S26"/>
</dbReference>
<evidence type="ECO:0000256" key="4">
    <source>
        <dbReference type="ARBA" id="ARBA00022801"/>
    </source>
</evidence>
<feature type="active site" evidence="5">
    <location>
        <position position="118"/>
    </location>
</feature>
<accession>A0A1F4ZWV6</accession>
<dbReference type="Pfam" id="PF10502">
    <property type="entry name" value="Peptidase_S26"/>
    <property type="match status" value="1"/>
</dbReference>
<dbReference type="GO" id="GO:0016020">
    <property type="term" value="C:membrane"/>
    <property type="evidence" value="ECO:0007669"/>
    <property type="project" value="UniProtKB-SubCell"/>
</dbReference>
<dbReference type="InterPro" id="IPR035940">
    <property type="entry name" value="CAP_sf"/>
</dbReference>
<dbReference type="PROSITE" id="PS00760">
    <property type="entry name" value="SPASE_I_2"/>
    <property type="match status" value="1"/>
</dbReference>
<feature type="domain" description="Peptidase S26" evidence="8">
    <location>
        <begin position="69"/>
        <end position="201"/>
    </location>
</feature>
<dbReference type="Gene3D" id="3.40.33.10">
    <property type="entry name" value="CAP"/>
    <property type="match status" value="1"/>
</dbReference>
<evidence type="ECO:0000256" key="1">
    <source>
        <dbReference type="ARBA" id="ARBA00000677"/>
    </source>
</evidence>
<dbReference type="SMART" id="SM00028">
    <property type="entry name" value="TPR"/>
    <property type="match status" value="3"/>
</dbReference>
<dbReference type="InterPro" id="IPR019734">
    <property type="entry name" value="TPR_rpt"/>
</dbReference>
<comment type="caution">
    <text evidence="9">The sequence shown here is derived from an EMBL/GenBank/DDBJ whole genome shotgun (WGS) entry which is preliminary data.</text>
</comment>
<dbReference type="Gene3D" id="1.25.40.10">
    <property type="entry name" value="Tetratricopeptide repeat domain"/>
    <property type="match status" value="1"/>
</dbReference>
<dbReference type="STRING" id="1797263.A2397_05980"/>
<feature type="repeat" description="TPR" evidence="6">
    <location>
        <begin position="506"/>
        <end position="539"/>
    </location>
</feature>
<dbReference type="InterPro" id="IPR019758">
    <property type="entry name" value="Pept_S26A_signal_pept_1_CS"/>
</dbReference>
<keyword evidence="6" id="KW-0802">TPR repeat</keyword>
<evidence type="ECO:0000313" key="9">
    <source>
        <dbReference type="EMBL" id="OGD09937.1"/>
    </source>
</evidence>
<dbReference type="Proteomes" id="UP000176424">
    <property type="component" value="Unassembled WGS sequence"/>
</dbReference>
<dbReference type="GO" id="GO:0004252">
    <property type="term" value="F:serine-type endopeptidase activity"/>
    <property type="evidence" value="ECO:0007669"/>
    <property type="project" value="InterPro"/>
</dbReference>
<dbReference type="SUPFAM" id="SSF51306">
    <property type="entry name" value="LexA/Signal peptidase"/>
    <property type="match status" value="1"/>
</dbReference>
<gene>
    <name evidence="9" type="ORF">A2397_05980</name>
</gene>
<dbReference type="PRINTS" id="PR00727">
    <property type="entry name" value="LEADERPTASE"/>
</dbReference>
<dbReference type="InterPro" id="IPR011990">
    <property type="entry name" value="TPR-like_helical_dom_sf"/>
</dbReference>
<feature type="repeat" description="TPR" evidence="6">
    <location>
        <begin position="574"/>
        <end position="607"/>
    </location>
</feature>
<dbReference type="PANTHER" id="PTHR43390">
    <property type="entry name" value="SIGNAL PEPTIDASE I"/>
    <property type="match status" value="1"/>
</dbReference>
<dbReference type="EMBL" id="MEXR01000018">
    <property type="protein sequence ID" value="OGD09937.1"/>
    <property type="molecule type" value="Genomic_DNA"/>
</dbReference>
<feature type="transmembrane region" description="Helical" evidence="7">
    <location>
        <begin position="31"/>
        <end position="48"/>
    </location>
</feature>
<dbReference type="PROSITE" id="PS50005">
    <property type="entry name" value="TPR"/>
    <property type="match status" value="2"/>
</dbReference>
<evidence type="ECO:0000256" key="5">
    <source>
        <dbReference type="PIRSR" id="PIRSR600223-1"/>
    </source>
</evidence>
<evidence type="ECO:0000313" key="10">
    <source>
        <dbReference type="Proteomes" id="UP000176424"/>
    </source>
</evidence>
<dbReference type="GO" id="GO:0006465">
    <property type="term" value="P:signal peptide processing"/>
    <property type="evidence" value="ECO:0007669"/>
    <property type="project" value="InterPro"/>
</dbReference>
<dbReference type="EC" id="3.4.21.89" evidence="3 7"/>
<dbReference type="CDD" id="cd06530">
    <property type="entry name" value="S26_SPase_I"/>
    <property type="match status" value="1"/>
</dbReference>
<name>A0A1F4ZWV6_9BACT</name>
<keyword evidence="7" id="KW-1133">Transmembrane helix</keyword>
<sequence length="620" mass="70483">MTRIILSILGLPILLFIDVFRSPRSVVKKILWSLLILILFGFTWISGYQDLFTITKYTLYDFGLVDKLTEVPVRGTSMLPTIQDGQNIKLNSPKKYLPAWGDIVSFSNNETEEMYYLKRIIGQPGDKVSFINGQVRLNGQFLKEDYIYQGNPTYGNTYLIDCREYQIPENKFLVMGDNRIASTDSRVIGFVDRTDIEGVIKTNLTVQFNSSVSNSIFPAEVVDSDAFLKAINQSRIAQNISPLILNSQLSQLAKTRAEKIAGDLASDHINTPDLRQTLEQGNYDFIQVQEVITMGNYNADQLSQHVLELYPYAADFLSSEYYEIGLGVVPGVQDQCHVQVINIILAWPQKPNYNQKILDNWNHEIDQLTLLVGLFRDIKKESSQIPVSEIQLVIDDLSDLLDKASQLRVPVTENRWLTSTESLLDAAYWDDRNKVVQKVGDFTLKYLDQIPNSDLRDSLSIYKWGNLEFNKESDKAKLLFGQEKYQEQLDSAQKLLTLSKTDEEKAIAYYWQGLAYYSLKQMDKASQSLNQSVKLNPDYAAAYSTLSAVSLNTQQYSQSIALAKKCIALDPEYAWCYNNLGIATALSGNKTEGLKYLQKAISLDPDSYTFNENYKRVKNL</sequence>
<proteinExistence type="inferred from homology"/>
<dbReference type="InterPro" id="IPR000223">
    <property type="entry name" value="Pept_S26A_signal_pept_1"/>
</dbReference>
<evidence type="ECO:0000256" key="2">
    <source>
        <dbReference type="ARBA" id="ARBA00009370"/>
    </source>
</evidence>
<dbReference type="PANTHER" id="PTHR43390:SF1">
    <property type="entry name" value="CHLOROPLAST PROCESSING PEPTIDASE"/>
    <property type="match status" value="1"/>
</dbReference>
<dbReference type="Pfam" id="PF13181">
    <property type="entry name" value="TPR_8"/>
    <property type="match status" value="2"/>
</dbReference>
<evidence type="ECO:0000256" key="6">
    <source>
        <dbReference type="PROSITE-ProRule" id="PRU00339"/>
    </source>
</evidence>
<comment type="catalytic activity">
    <reaction evidence="1 7">
        <text>Cleavage of hydrophobic, N-terminal signal or leader sequences from secreted and periplasmic proteins.</text>
        <dbReference type="EC" id="3.4.21.89"/>
    </reaction>
</comment>
<feature type="active site" evidence="5">
    <location>
        <position position="77"/>
    </location>
</feature>
<reference evidence="9 10" key="1">
    <citation type="journal article" date="2016" name="Nat. Commun.">
        <title>Thousands of microbial genomes shed light on interconnected biogeochemical processes in an aquifer system.</title>
        <authorList>
            <person name="Anantharaman K."/>
            <person name="Brown C.T."/>
            <person name="Hug L.A."/>
            <person name="Sharon I."/>
            <person name="Castelle C.J."/>
            <person name="Probst A.J."/>
            <person name="Thomas B.C."/>
            <person name="Singh A."/>
            <person name="Wilkins M.J."/>
            <person name="Karaoz U."/>
            <person name="Brodie E.L."/>
            <person name="Williams K.H."/>
            <person name="Hubbard S.S."/>
            <person name="Banfield J.F."/>
        </authorList>
    </citation>
    <scope>NUCLEOTIDE SEQUENCE [LARGE SCALE GENOMIC DNA]</scope>
</reference>
<organism evidence="9 10">
    <name type="scientific">Candidatus Amesbacteria bacterium RIFOXYB1_FULL_44_23</name>
    <dbReference type="NCBI Taxonomy" id="1797263"/>
    <lineage>
        <taxon>Bacteria</taxon>
        <taxon>Candidatus Amesiibacteriota</taxon>
    </lineage>
</organism>
<dbReference type="InterPro" id="IPR036286">
    <property type="entry name" value="LexA/Signal_pep-like_sf"/>
</dbReference>
<protein>
    <recommendedName>
        <fullName evidence="3 7">Signal peptidase I</fullName>
        <ecNumber evidence="3 7">3.4.21.89</ecNumber>
    </recommendedName>
</protein>
<keyword evidence="4 7" id="KW-0378">Hydrolase</keyword>
<dbReference type="GO" id="GO:0009003">
    <property type="term" value="F:signal peptidase activity"/>
    <property type="evidence" value="ECO:0007669"/>
    <property type="project" value="UniProtKB-EC"/>
</dbReference>
<evidence type="ECO:0000256" key="7">
    <source>
        <dbReference type="RuleBase" id="RU362042"/>
    </source>
</evidence>
<keyword evidence="7" id="KW-0812">Transmembrane</keyword>
<comment type="similarity">
    <text evidence="2 7">Belongs to the peptidase S26 family.</text>
</comment>